<reference evidence="1 2" key="1">
    <citation type="submission" date="2022-01" db="EMBL/GenBank/DDBJ databases">
        <authorList>
            <person name="Huang Y."/>
        </authorList>
    </citation>
    <scope>NUCLEOTIDE SEQUENCE [LARGE SCALE GENOMIC DNA]</scope>
    <source>
        <strain evidence="1 2">HY366</strain>
    </source>
</reference>
<dbReference type="RefSeq" id="WP_236999087.1">
    <property type="nucleotide sequence ID" value="NZ_JAKKOR010000011.1"/>
</dbReference>
<organism evidence="1 2">
    <name type="scientific">Gordonia liuliyuniae</name>
    <dbReference type="NCBI Taxonomy" id="2911517"/>
    <lineage>
        <taxon>Bacteria</taxon>
        <taxon>Bacillati</taxon>
        <taxon>Actinomycetota</taxon>
        <taxon>Actinomycetes</taxon>
        <taxon>Mycobacteriales</taxon>
        <taxon>Gordoniaceae</taxon>
        <taxon>Gordonia</taxon>
    </lineage>
</organism>
<dbReference type="Proteomes" id="UP001200110">
    <property type="component" value="Unassembled WGS sequence"/>
</dbReference>
<evidence type="ECO:0000313" key="1">
    <source>
        <dbReference type="EMBL" id="MCF8589865.1"/>
    </source>
</evidence>
<proteinExistence type="predicted"/>
<sequence length="52" mass="5534">MDDGVPAIAAERAAVLAVLGIETQVHYLTQTSLSNTSITREITDHAVRALTL</sequence>
<dbReference type="EMBL" id="JAKKOR010000011">
    <property type="protein sequence ID" value="MCF8589865.1"/>
    <property type="molecule type" value="Genomic_DNA"/>
</dbReference>
<comment type="caution">
    <text evidence="1">The sequence shown here is derived from an EMBL/GenBank/DDBJ whole genome shotgun (WGS) entry which is preliminary data.</text>
</comment>
<evidence type="ECO:0008006" key="3">
    <source>
        <dbReference type="Google" id="ProtNLM"/>
    </source>
</evidence>
<accession>A0ABS9IWC6</accession>
<gene>
    <name evidence="1" type="ORF">L5G33_15525</name>
</gene>
<protein>
    <recommendedName>
        <fullName evidence="3">TetR family transcriptional regulator</fullName>
    </recommendedName>
</protein>
<name>A0ABS9IWC6_9ACTN</name>
<evidence type="ECO:0000313" key="2">
    <source>
        <dbReference type="Proteomes" id="UP001200110"/>
    </source>
</evidence>
<keyword evidence="2" id="KW-1185">Reference proteome</keyword>